<evidence type="ECO:0008006" key="4">
    <source>
        <dbReference type="Google" id="ProtNLM"/>
    </source>
</evidence>
<accession>A0AA40CJX5</accession>
<evidence type="ECO:0000313" key="3">
    <source>
        <dbReference type="Proteomes" id="UP001174936"/>
    </source>
</evidence>
<reference evidence="2" key="1">
    <citation type="submission" date="2023-06" db="EMBL/GenBank/DDBJ databases">
        <title>Genome-scale phylogeny and comparative genomics of the fungal order Sordariales.</title>
        <authorList>
            <consortium name="Lawrence Berkeley National Laboratory"/>
            <person name="Hensen N."/>
            <person name="Bonometti L."/>
            <person name="Westerberg I."/>
            <person name="Brannstrom I.O."/>
            <person name="Guillou S."/>
            <person name="Cros-Aarteil S."/>
            <person name="Calhoun S."/>
            <person name="Haridas S."/>
            <person name="Kuo A."/>
            <person name="Mondo S."/>
            <person name="Pangilinan J."/>
            <person name="Riley R."/>
            <person name="Labutti K."/>
            <person name="Andreopoulos B."/>
            <person name="Lipzen A."/>
            <person name="Chen C."/>
            <person name="Yanf M."/>
            <person name="Daum C."/>
            <person name="Ng V."/>
            <person name="Clum A."/>
            <person name="Steindorff A."/>
            <person name="Ohm R."/>
            <person name="Martin F."/>
            <person name="Silar P."/>
            <person name="Natvig D."/>
            <person name="Lalanne C."/>
            <person name="Gautier V."/>
            <person name="Ament-Velasquez S.L."/>
            <person name="Kruys A."/>
            <person name="Hutchinson M.I."/>
            <person name="Powell A.J."/>
            <person name="Barry K."/>
            <person name="Miller A.N."/>
            <person name="Grigoriev I.V."/>
            <person name="Debuchy R."/>
            <person name="Gladieux P."/>
            <person name="Thoren M.H."/>
            <person name="Johannesson H."/>
        </authorList>
    </citation>
    <scope>NUCLEOTIDE SEQUENCE</scope>
    <source>
        <strain evidence="2">SMH2532-1</strain>
    </source>
</reference>
<keyword evidence="3" id="KW-1185">Reference proteome</keyword>
<dbReference type="EMBL" id="JAULSV010000006">
    <property type="protein sequence ID" value="KAK0641661.1"/>
    <property type="molecule type" value="Genomic_DNA"/>
</dbReference>
<dbReference type="Proteomes" id="UP001174936">
    <property type="component" value="Unassembled WGS sequence"/>
</dbReference>
<dbReference type="AlphaFoldDB" id="A0AA40CJX5"/>
<keyword evidence="1" id="KW-0732">Signal</keyword>
<gene>
    <name evidence="2" type="ORF">B0T16DRAFT_461700</name>
</gene>
<dbReference type="PROSITE" id="PS51257">
    <property type="entry name" value="PROKAR_LIPOPROTEIN"/>
    <property type="match status" value="1"/>
</dbReference>
<evidence type="ECO:0000313" key="2">
    <source>
        <dbReference type="EMBL" id="KAK0641661.1"/>
    </source>
</evidence>
<feature type="chain" id="PRO_5041252918" description="Apple domain-containing protein" evidence="1">
    <location>
        <begin position="19"/>
        <end position="389"/>
    </location>
</feature>
<feature type="signal peptide" evidence="1">
    <location>
        <begin position="1"/>
        <end position="18"/>
    </location>
</feature>
<comment type="caution">
    <text evidence="2">The sequence shown here is derived from an EMBL/GenBank/DDBJ whole genome shotgun (WGS) entry which is preliminary data.</text>
</comment>
<sequence>MKLSAVGIWAVFLSTACTQNNDIVTWFSTTWINDSFSSSIATQYGSTSVRPVPTSTAPIVLVTSYISEPVASRNINRTTWSTVTVTEPVSHRWEVIFKTGTTPPPSVTVDGTATGVVWVSPTVATITFAPTKCINDADPPKSTITQYTGEYTPFPGQITTTKTVFPTAVTRYYFQTQFSRVFAFTGSTTTYTSTVTGTKYLSTSVLGTITQDLNAIGKYYTRTIYRHTVTHTSSDHQLAHTTKPVEAACELDKPTTVTRDARCAPINLIRERDGQGIELRVPIANWTFPIGFPGKLLGIPGMDASACCQLCLENKGCAVSSWEDSWSSGCSLYFFNSPALNDTCGTVPLEYFADVWSLPEQASFIQTGCGSLTYLGVKDQFCPQCVVGQ</sequence>
<name>A0AA40CJX5_9PEZI</name>
<protein>
    <recommendedName>
        <fullName evidence="4">Apple domain-containing protein</fullName>
    </recommendedName>
</protein>
<evidence type="ECO:0000256" key="1">
    <source>
        <dbReference type="SAM" id="SignalP"/>
    </source>
</evidence>
<organism evidence="2 3">
    <name type="scientific">Cercophora newfieldiana</name>
    <dbReference type="NCBI Taxonomy" id="92897"/>
    <lineage>
        <taxon>Eukaryota</taxon>
        <taxon>Fungi</taxon>
        <taxon>Dikarya</taxon>
        <taxon>Ascomycota</taxon>
        <taxon>Pezizomycotina</taxon>
        <taxon>Sordariomycetes</taxon>
        <taxon>Sordariomycetidae</taxon>
        <taxon>Sordariales</taxon>
        <taxon>Lasiosphaeriaceae</taxon>
        <taxon>Cercophora</taxon>
    </lineage>
</organism>
<proteinExistence type="predicted"/>